<dbReference type="Proteomes" id="UP001319861">
    <property type="component" value="Chromosome"/>
</dbReference>
<dbReference type="Gene3D" id="3.30.70.1060">
    <property type="entry name" value="Dimeric alpha+beta barrel"/>
    <property type="match status" value="1"/>
</dbReference>
<evidence type="ECO:0000313" key="4">
    <source>
        <dbReference type="Proteomes" id="UP001319861"/>
    </source>
</evidence>
<dbReference type="EMBL" id="AP024525">
    <property type="protein sequence ID" value="BCT78172.1"/>
    <property type="molecule type" value="Genomic_DNA"/>
</dbReference>
<dbReference type="Pfam" id="PF03795">
    <property type="entry name" value="YCII"/>
    <property type="match status" value="1"/>
</dbReference>
<evidence type="ECO:0000313" key="3">
    <source>
        <dbReference type="EMBL" id="BCT78172.1"/>
    </source>
</evidence>
<protein>
    <recommendedName>
        <fullName evidence="2">YCII-related domain-containing protein</fullName>
    </recommendedName>
</protein>
<evidence type="ECO:0000256" key="1">
    <source>
        <dbReference type="ARBA" id="ARBA00007689"/>
    </source>
</evidence>
<name>A0ABN6FMU0_SINCY</name>
<gene>
    <name evidence="3" type="ORF">SCMU_40140</name>
</gene>
<feature type="domain" description="YCII-related" evidence="2">
    <location>
        <begin position="18"/>
        <end position="88"/>
    </location>
</feature>
<dbReference type="SUPFAM" id="SSF54909">
    <property type="entry name" value="Dimeric alpha+beta barrel"/>
    <property type="match status" value="1"/>
</dbReference>
<organism evidence="3 4">
    <name type="scientific">Sinomonas cyclohexanicum</name>
    <name type="common">Corynebacterium cyclohexanicum</name>
    <dbReference type="NCBI Taxonomy" id="322009"/>
    <lineage>
        <taxon>Bacteria</taxon>
        <taxon>Bacillati</taxon>
        <taxon>Actinomycetota</taxon>
        <taxon>Actinomycetes</taxon>
        <taxon>Micrococcales</taxon>
        <taxon>Micrococcaceae</taxon>
        <taxon>Sinomonas</taxon>
    </lineage>
</organism>
<proteinExistence type="inferred from homology"/>
<keyword evidence="4" id="KW-1185">Reference proteome</keyword>
<accession>A0ABN6FMU0</accession>
<comment type="similarity">
    <text evidence="1">Belongs to the YciI family.</text>
</comment>
<dbReference type="RefSeq" id="WP_229230805.1">
    <property type="nucleotide sequence ID" value="NZ_AP024525.1"/>
</dbReference>
<sequence length="109" mass="11515">MALFAVTYEYTGTTGHDALRDTHRPEHVAFLSGQHEAGRLVVSGPTGNGAGALLVFTGGSADDVARLLDADPFRREGLIATRTVVPWKPFFGAERLAVQSVPQPAGAAR</sequence>
<evidence type="ECO:0000259" key="2">
    <source>
        <dbReference type="Pfam" id="PF03795"/>
    </source>
</evidence>
<reference evidence="3 4" key="1">
    <citation type="journal article" date="2021" name="J. Biosci. Bioeng.">
        <title>Identification and characterization of a chc gene cluster responsible for the aromatization pathway of cyclohexanecarboxylate degradation in Sinomonas cyclohexanicum ATCC 51369.</title>
        <authorList>
            <person name="Yamamoto T."/>
            <person name="Hasegawa Y."/>
            <person name="Lau P.C.K."/>
            <person name="Iwaki H."/>
        </authorList>
    </citation>
    <scope>NUCLEOTIDE SEQUENCE [LARGE SCALE GENOMIC DNA]</scope>
    <source>
        <strain evidence="3 4">ATCC 51369</strain>
    </source>
</reference>
<dbReference type="InterPro" id="IPR005545">
    <property type="entry name" value="YCII"/>
</dbReference>
<dbReference type="InterPro" id="IPR011008">
    <property type="entry name" value="Dimeric_a/b-barrel"/>
</dbReference>